<dbReference type="InterPro" id="IPR024361">
    <property type="entry name" value="BACON"/>
</dbReference>
<accession>A0A1A9I2H4</accession>
<dbReference type="KEGG" id="nia:A8C56_07880"/>
<protein>
    <recommendedName>
        <fullName evidence="1">BACON domain-containing protein</fullName>
    </recommendedName>
</protein>
<dbReference type="RefSeq" id="WP_067754213.1">
    <property type="nucleotide sequence ID" value="NZ_CP015772.1"/>
</dbReference>
<dbReference type="PROSITE" id="PS51257">
    <property type="entry name" value="PROKAR_LIPOPROTEIN"/>
    <property type="match status" value="1"/>
</dbReference>
<name>A0A1A9I2H4_9BACT</name>
<feature type="domain" description="BACON" evidence="1">
    <location>
        <begin position="139"/>
        <end position="195"/>
    </location>
</feature>
<evidence type="ECO:0000313" key="2">
    <source>
        <dbReference type="EMBL" id="ANH80910.1"/>
    </source>
</evidence>
<evidence type="ECO:0000313" key="3">
    <source>
        <dbReference type="Proteomes" id="UP000077667"/>
    </source>
</evidence>
<proteinExistence type="predicted"/>
<dbReference type="SUPFAM" id="SSF50998">
    <property type="entry name" value="Quinoprotein alcohol dehydrogenase-like"/>
    <property type="match status" value="1"/>
</dbReference>
<dbReference type="InterPro" id="IPR011047">
    <property type="entry name" value="Quinoprotein_ADH-like_sf"/>
</dbReference>
<sequence length="636" mass="72613">MKLLLYITLPTILFAFYSCKKGEVAEVKQYSKLKVTVTNQYKQPVSGFTISLKTGSRSISKVSESDIYTASYEAGGYTLTINKTGFIDFTEKIQLNADELKEMQIVLKAGEAYLKLNSDSILRLPSSSLSSIVKIQSNTKWITKDTSDWIEISKAEAFGDDEFYVQTKANLSDSIRSSTIKILAGDHEQQVVITQYPPIRIKKTIGIPGNVMTQTPSSIKIEFNQPVILNNLQSLYYYCISGTPLQPVVDSNILSFNYSCGELGGEYPFSISVKNTIGDTFAETINVGFYLQQLHFKGNIVTHFVNDKDNSFWLLMENPDILYKIDMRSLKIIKEYPLFTNARMITVNPYNDKIYIGYSGVAALYILNPDFTYKTIPIKLDSTRLKYNQYEELTPELYPVNLVFTKSGIGLLSLSYNGDVGNSRFWFIDAAHGHKTWYTNAEEMEWYPYTMDVNYDQSKIIFTNYSLQYFTVFDSKTMAFNKVYSKNTWNQGDITVASRKDANVYFQQVYYQSVVNIETGSNTNATLDALDAARFDFDYGQKNKIVGFRSWNGYVEVLDFTNSQTPIAYHYYRFFNSITNTLDGKYIITAAENGNGDSWVSQFPGEWFREEATQSSGNTLLKIKQYPSLIRKSQWR</sequence>
<dbReference type="AlphaFoldDB" id="A0A1A9I2H4"/>
<dbReference type="CDD" id="cd14948">
    <property type="entry name" value="BACON"/>
    <property type="match status" value="1"/>
</dbReference>
<dbReference type="EMBL" id="CP015772">
    <property type="protein sequence ID" value="ANH80910.1"/>
    <property type="molecule type" value="Genomic_DNA"/>
</dbReference>
<dbReference type="OrthoDB" id="1495398at2"/>
<gene>
    <name evidence="2" type="ORF">A8C56_07880</name>
</gene>
<dbReference type="Gene3D" id="2.60.40.1120">
    <property type="entry name" value="Carboxypeptidase-like, regulatory domain"/>
    <property type="match status" value="1"/>
</dbReference>
<reference evidence="2 3" key="1">
    <citation type="submission" date="2016-05" db="EMBL/GenBank/DDBJ databases">
        <title>Niabella ginsenosidivorans BS26 whole genome sequencing.</title>
        <authorList>
            <person name="Im W.T."/>
            <person name="Siddiqi M.Z."/>
        </authorList>
    </citation>
    <scope>NUCLEOTIDE SEQUENCE [LARGE SCALE GENOMIC DNA]</scope>
    <source>
        <strain evidence="2 3">BS26</strain>
    </source>
</reference>
<dbReference type="InterPro" id="IPR013783">
    <property type="entry name" value="Ig-like_fold"/>
</dbReference>
<dbReference type="Proteomes" id="UP000077667">
    <property type="component" value="Chromosome"/>
</dbReference>
<keyword evidence="3" id="KW-1185">Reference proteome</keyword>
<evidence type="ECO:0000259" key="1">
    <source>
        <dbReference type="Pfam" id="PF13004"/>
    </source>
</evidence>
<dbReference type="Gene3D" id="2.60.40.10">
    <property type="entry name" value="Immunoglobulins"/>
    <property type="match status" value="1"/>
</dbReference>
<organism evidence="2 3">
    <name type="scientific">Niabella ginsenosidivorans</name>
    <dbReference type="NCBI Taxonomy" id="1176587"/>
    <lineage>
        <taxon>Bacteria</taxon>
        <taxon>Pseudomonadati</taxon>
        <taxon>Bacteroidota</taxon>
        <taxon>Chitinophagia</taxon>
        <taxon>Chitinophagales</taxon>
        <taxon>Chitinophagaceae</taxon>
        <taxon>Niabella</taxon>
    </lineage>
</organism>
<dbReference type="Pfam" id="PF13004">
    <property type="entry name" value="BACON"/>
    <property type="match status" value="1"/>
</dbReference>